<keyword evidence="5" id="KW-0808">Transferase</keyword>
<protein>
    <submittedName>
        <fullName evidence="8">2-aminoadipate transaminase</fullName>
    </submittedName>
</protein>
<evidence type="ECO:0000256" key="4">
    <source>
        <dbReference type="ARBA" id="ARBA00022576"/>
    </source>
</evidence>
<dbReference type="AlphaFoldDB" id="A0A1G6Y3D6"/>
<dbReference type="InterPro" id="IPR015422">
    <property type="entry name" value="PyrdxlP-dep_Trfase_small"/>
</dbReference>
<gene>
    <name evidence="8" type="ORF">SAMN04489866_10871</name>
</gene>
<dbReference type="EMBL" id="FNAF01000008">
    <property type="protein sequence ID" value="SDD84908.1"/>
    <property type="molecule type" value="Genomic_DNA"/>
</dbReference>
<evidence type="ECO:0000313" key="8">
    <source>
        <dbReference type="EMBL" id="SDD84908.1"/>
    </source>
</evidence>
<evidence type="ECO:0000256" key="6">
    <source>
        <dbReference type="ARBA" id="ARBA00022898"/>
    </source>
</evidence>
<dbReference type="FunFam" id="3.40.640.10:FF:000053">
    <property type="entry name" value="Aminotransferase, class I"/>
    <property type="match status" value="1"/>
</dbReference>
<dbReference type="CDD" id="cd00609">
    <property type="entry name" value="AAT_like"/>
    <property type="match status" value="1"/>
</dbReference>
<dbReference type="Proteomes" id="UP000198995">
    <property type="component" value="Unassembled WGS sequence"/>
</dbReference>
<reference evidence="8 9" key="1">
    <citation type="submission" date="2016-10" db="EMBL/GenBank/DDBJ databases">
        <authorList>
            <person name="de Groot N.N."/>
        </authorList>
    </citation>
    <scope>NUCLEOTIDE SEQUENCE [LARGE SCALE GENOMIC DNA]</scope>
    <source>
        <strain evidence="8 9">DSM 20475</strain>
    </source>
</reference>
<dbReference type="PANTHER" id="PTHR42790">
    <property type="entry name" value="AMINOTRANSFERASE"/>
    <property type="match status" value="1"/>
</dbReference>
<evidence type="ECO:0000259" key="7">
    <source>
        <dbReference type="Pfam" id="PF00155"/>
    </source>
</evidence>
<dbReference type="Gene3D" id="3.40.640.10">
    <property type="entry name" value="Type I PLP-dependent aspartate aminotransferase-like (Major domain)"/>
    <property type="match status" value="1"/>
</dbReference>
<name>A0A1G6Y3D6_PEPNI</name>
<comment type="similarity">
    <text evidence="2">Belongs to the class-I pyridoxal-phosphate-dependent aminotransferase family.</text>
</comment>
<sequence length="395" mass="44285">MKLASRISELEPSDIRNVMKIIAANPGTISMASGAPDPKLYPTEAIAASTDRILKQEPGLALSYGMTLGRLELREQIAKLMVREGVSCTKDQIMVTTGSQQGLSLAAQLFCDPGDLIVTENPSYLGALSAFKPHEVNYAGIDGNDEGMDLEALEKYLKSNKKVKAIYLVPNFQNPTGKTWTKERRQGLLDIAYKYDLPIIEDNAYGELRYEGERVPSFMSLDTKGQVIHLGSFSKILSPGLRVGWMAASSDLINKLEMLKYGADLQSVELTQMIVTDFLTHNDLDEHLDKIKAVYKKRRDAMLKAIQEEFPPEVHYIRPEGGMFVWVELPEYIDTKELLNQSVERKVAYVPGQSFYPDESKTNTMRLNFSAMEEDKISEGVQILGRLIRELIAQH</sequence>
<evidence type="ECO:0000256" key="1">
    <source>
        <dbReference type="ARBA" id="ARBA00001933"/>
    </source>
</evidence>
<keyword evidence="9" id="KW-1185">Reference proteome</keyword>
<evidence type="ECO:0000313" key="9">
    <source>
        <dbReference type="Proteomes" id="UP000198995"/>
    </source>
</evidence>
<comment type="cofactor">
    <cofactor evidence="1">
        <name>pyridoxal 5'-phosphate</name>
        <dbReference type="ChEBI" id="CHEBI:597326"/>
    </cofactor>
</comment>
<dbReference type="GO" id="GO:0030170">
    <property type="term" value="F:pyridoxal phosphate binding"/>
    <property type="evidence" value="ECO:0007669"/>
    <property type="project" value="InterPro"/>
</dbReference>
<evidence type="ECO:0000256" key="2">
    <source>
        <dbReference type="ARBA" id="ARBA00007441"/>
    </source>
</evidence>
<dbReference type="Pfam" id="PF00155">
    <property type="entry name" value="Aminotran_1_2"/>
    <property type="match status" value="1"/>
</dbReference>
<dbReference type="PANTHER" id="PTHR42790:SF19">
    <property type="entry name" value="KYNURENINE_ALPHA-AMINOADIPATE AMINOTRANSFERASE, MITOCHONDRIAL"/>
    <property type="match status" value="1"/>
</dbReference>
<dbReference type="Gene3D" id="3.90.1150.10">
    <property type="entry name" value="Aspartate Aminotransferase, domain 1"/>
    <property type="match status" value="1"/>
</dbReference>
<keyword evidence="6" id="KW-0663">Pyridoxal phosphate</keyword>
<dbReference type="InterPro" id="IPR015421">
    <property type="entry name" value="PyrdxlP-dep_Trfase_major"/>
</dbReference>
<dbReference type="InterPro" id="IPR004839">
    <property type="entry name" value="Aminotransferase_I/II_large"/>
</dbReference>
<proteinExistence type="inferred from homology"/>
<comment type="subunit">
    <text evidence="3">Homodimer.</text>
</comment>
<dbReference type="RefSeq" id="WP_159428027.1">
    <property type="nucleotide sequence ID" value="NZ_FNAF01000008.1"/>
</dbReference>
<dbReference type="SUPFAM" id="SSF53383">
    <property type="entry name" value="PLP-dependent transferases"/>
    <property type="match status" value="1"/>
</dbReference>
<dbReference type="InterPro" id="IPR015424">
    <property type="entry name" value="PyrdxlP-dep_Trfase"/>
</dbReference>
<keyword evidence="4" id="KW-0032">Aminotransferase</keyword>
<organism evidence="8 9">
    <name type="scientific">Peptococcus niger</name>
    <dbReference type="NCBI Taxonomy" id="2741"/>
    <lineage>
        <taxon>Bacteria</taxon>
        <taxon>Bacillati</taxon>
        <taxon>Bacillota</taxon>
        <taxon>Clostridia</taxon>
        <taxon>Eubacteriales</taxon>
        <taxon>Peptococcaceae</taxon>
        <taxon>Peptococcus</taxon>
    </lineage>
</organism>
<dbReference type="STRING" id="2741.SAMN04489866_10871"/>
<evidence type="ECO:0000256" key="3">
    <source>
        <dbReference type="ARBA" id="ARBA00011738"/>
    </source>
</evidence>
<dbReference type="InterPro" id="IPR050859">
    <property type="entry name" value="Class-I_PLP-dep_aminotransf"/>
</dbReference>
<accession>A0A1G6Y3D6</accession>
<feature type="domain" description="Aminotransferase class I/classII large" evidence="7">
    <location>
        <begin position="31"/>
        <end position="382"/>
    </location>
</feature>
<evidence type="ECO:0000256" key="5">
    <source>
        <dbReference type="ARBA" id="ARBA00022679"/>
    </source>
</evidence>
<dbReference type="OrthoDB" id="9808770at2"/>
<dbReference type="GO" id="GO:0008483">
    <property type="term" value="F:transaminase activity"/>
    <property type="evidence" value="ECO:0007669"/>
    <property type="project" value="UniProtKB-KW"/>
</dbReference>
<dbReference type="GO" id="GO:1901605">
    <property type="term" value="P:alpha-amino acid metabolic process"/>
    <property type="evidence" value="ECO:0007669"/>
    <property type="project" value="TreeGrafter"/>
</dbReference>